<protein>
    <recommendedName>
        <fullName evidence="7">Protein ECT2</fullName>
    </recommendedName>
</protein>
<feature type="domain" description="DH" evidence="3">
    <location>
        <begin position="411"/>
        <end position="597"/>
    </location>
</feature>
<dbReference type="PANTHER" id="PTHR16777">
    <property type="entry name" value="PROTEIN ECT2"/>
    <property type="match status" value="1"/>
</dbReference>
<name>A0A814DTB8_ADIRI</name>
<dbReference type="AlphaFoldDB" id="A0A814DTB8"/>
<evidence type="ECO:0000256" key="2">
    <source>
        <dbReference type="SAM" id="MobiDB-lite"/>
    </source>
</evidence>
<dbReference type="InterPro" id="IPR001357">
    <property type="entry name" value="BRCT_dom"/>
</dbReference>
<evidence type="ECO:0000259" key="3">
    <source>
        <dbReference type="PROSITE" id="PS50010"/>
    </source>
</evidence>
<dbReference type="PROSITE" id="PS50172">
    <property type="entry name" value="BRCT"/>
    <property type="match status" value="2"/>
</dbReference>
<dbReference type="Proteomes" id="UP000663852">
    <property type="component" value="Unassembled WGS sequence"/>
</dbReference>
<dbReference type="PROSITE" id="PS50010">
    <property type="entry name" value="DH_2"/>
    <property type="match status" value="1"/>
</dbReference>
<dbReference type="InterPro" id="IPR000219">
    <property type="entry name" value="DH_dom"/>
</dbReference>
<evidence type="ECO:0008006" key="7">
    <source>
        <dbReference type="Google" id="ProtNLM"/>
    </source>
</evidence>
<dbReference type="InterPro" id="IPR036420">
    <property type="entry name" value="BRCT_dom_sf"/>
</dbReference>
<dbReference type="Pfam" id="PF00533">
    <property type="entry name" value="BRCT"/>
    <property type="match status" value="1"/>
</dbReference>
<dbReference type="InterPro" id="IPR011993">
    <property type="entry name" value="PH-like_dom_sf"/>
</dbReference>
<dbReference type="SMART" id="SM00325">
    <property type="entry name" value="RhoGEF"/>
    <property type="match status" value="1"/>
</dbReference>
<dbReference type="Gene3D" id="1.20.900.10">
    <property type="entry name" value="Dbl homology (DH) domain"/>
    <property type="match status" value="1"/>
</dbReference>
<reference evidence="5" key="1">
    <citation type="submission" date="2021-02" db="EMBL/GenBank/DDBJ databases">
        <authorList>
            <person name="Nowell W R."/>
        </authorList>
    </citation>
    <scope>NUCLEOTIDE SEQUENCE</scope>
</reference>
<feature type="domain" description="BRCT" evidence="4">
    <location>
        <begin position="144"/>
        <end position="228"/>
    </location>
</feature>
<dbReference type="Gene3D" id="2.30.29.30">
    <property type="entry name" value="Pleckstrin-homology domain (PH domain)/Phosphotyrosine-binding domain (PTB)"/>
    <property type="match status" value="1"/>
</dbReference>
<dbReference type="SMART" id="SM00292">
    <property type="entry name" value="BRCT"/>
    <property type="match status" value="2"/>
</dbReference>
<dbReference type="Pfam" id="PF00621">
    <property type="entry name" value="RhoGEF"/>
    <property type="match status" value="1"/>
</dbReference>
<dbReference type="GO" id="GO:0000281">
    <property type="term" value="P:mitotic cytokinesis"/>
    <property type="evidence" value="ECO:0007669"/>
    <property type="project" value="TreeGrafter"/>
</dbReference>
<feature type="coiled-coil region" evidence="1">
    <location>
        <begin position="577"/>
        <end position="604"/>
    </location>
</feature>
<dbReference type="Gene3D" id="3.40.50.10190">
    <property type="entry name" value="BRCT domain"/>
    <property type="match status" value="3"/>
</dbReference>
<evidence type="ECO:0000259" key="4">
    <source>
        <dbReference type="PROSITE" id="PS50172"/>
    </source>
</evidence>
<dbReference type="SUPFAM" id="SSF52113">
    <property type="entry name" value="BRCT domain"/>
    <property type="match status" value="2"/>
</dbReference>
<dbReference type="GO" id="GO:0005085">
    <property type="term" value="F:guanyl-nucleotide exchange factor activity"/>
    <property type="evidence" value="ECO:0007669"/>
    <property type="project" value="InterPro"/>
</dbReference>
<dbReference type="InterPro" id="IPR026817">
    <property type="entry name" value="Ect2"/>
</dbReference>
<dbReference type="OrthoDB" id="9997817at2759"/>
<dbReference type="GO" id="GO:0005634">
    <property type="term" value="C:nucleus"/>
    <property type="evidence" value="ECO:0007669"/>
    <property type="project" value="InterPro"/>
</dbReference>
<dbReference type="CDD" id="cd00160">
    <property type="entry name" value="RhoGEF"/>
    <property type="match status" value="1"/>
</dbReference>
<dbReference type="PANTHER" id="PTHR16777:SF2">
    <property type="entry name" value="PROTEIN ECT2"/>
    <property type="match status" value="1"/>
</dbReference>
<dbReference type="SUPFAM" id="SSF48065">
    <property type="entry name" value="DBL homology domain (DH-domain)"/>
    <property type="match status" value="1"/>
</dbReference>
<dbReference type="GO" id="GO:0005096">
    <property type="term" value="F:GTPase activator activity"/>
    <property type="evidence" value="ECO:0007669"/>
    <property type="project" value="InterPro"/>
</dbReference>
<dbReference type="GO" id="GO:0007399">
    <property type="term" value="P:nervous system development"/>
    <property type="evidence" value="ECO:0007669"/>
    <property type="project" value="TreeGrafter"/>
</dbReference>
<evidence type="ECO:0000256" key="1">
    <source>
        <dbReference type="SAM" id="Coils"/>
    </source>
</evidence>
<dbReference type="GO" id="GO:2000431">
    <property type="term" value="P:regulation of cytokinesis, actomyosin contractile ring assembly"/>
    <property type="evidence" value="ECO:0007669"/>
    <property type="project" value="InterPro"/>
</dbReference>
<feature type="domain" description="BRCT" evidence="4">
    <location>
        <begin position="234"/>
        <end position="325"/>
    </location>
</feature>
<dbReference type="Pfam" id="PF21242">
    <property type="entry name" value="ECT2_PH"/>
    <property type="match status" value="1"/>
</dbReference>
<keyword evidence="1" id="KW-0175">Coiled coil</keyword>
<gene>
    <name evidence="5" type="ORF">EDS130_LOCUS12645</name>
</gene>
<sequence length="911" mass="104807">MTTERISPILSQTISKPYHRRQKAKKNSDNVSPTNPTDWTIRFCIVGSACSNQQLLAALEDRYVYECINDERQAIRTLAETKALLAQRQLRIYIVDSFDDCIFQYIKENEDIYTISSELVLSCAEREIDIPVPRRNRPLYCQHLSSAVICFVGIRRDTHTEFSDYVHYLGGSVRKDYSDQVTHVISHANIGEKYLTAFNMERSEILTEDWLLHCWSQRDNRQFDPFDAEFLRMHRAKPLHNLNLFFFGFNNENELQHLHSLTQENGGFVTNEINEATHVVVSDTNLFISTFPSYTRRHRQYTVHVQWFWECLCLMGKADESMYAVNLTNNQTTTTTPDSSLLLLSPSTHGDSPLLDTSLNTTVKRKRRHKHSYIADQIDITPNSKRFNNSINENDEECLLEKPQPSMKKDNKQLIGMELRETERNYVTMLSNIIRIFKNEMEKDDRRNGPILTKVESTQIFGNIEEIYHLHLSIAEQLDHAINEDECIGSVFLANSIELLRVYQPYTKFYDKTIEAIHTLEKTNSRFYAYLKICEHKSELGKQHLADLMIRPIQRLPSILLLLERLLKYTSVTHVDYQLLINSLDKLREIAKKLNEERGKTEKHLSMFNIVNSIDNCPPELLAAHRDYIEKFQVIELSQELTTTRTQLILFLFSDCLELTKLRVNTWKTPGMKPSKSYKHVALIPLSDIRSLYDITPTGLTLDETEQFGILCSIDGQTRQLIFRIINGNTSSNSSASNNHSKSFFTDSMSSLSSISTVSSCTRHGNTKNDVLYHLAKAISDDRCLLDTSSLIHPIHHSNSSHHMYCSQTSLEYSEIDSSSRSTSSLNLLGLALKRGLHKANKRLSRAFSFSPELNKSLIKKSNSPINGSQDDRSTSFDSTKRMSVSSRQESFITAIHPLTCSPFMQSIQEH</sequence>
<dbReference type="InterPro" id="IPR049395">
    <property type="entry name" value="ECT2_PH"/>
</dbReference>
<dbReference type="InterPro" id="IPR035899">
    <property type="entry name" value="DBL_dom_sf"/>
</dbReference>
<dbReference type="GO" id="GO:0005938">
    <property type="term" value="C:cell cortex"/>
    <property type="evidence" value="ECO:0007669"/>
    <property type="project" value="TreeGrafter"/>
</dbReference>
<comment type="caution">
    <text evidence="5">The sequence shown here is derived from an EMBL/GenBank/DDBJ whole genome shotgun (WGS) entry which is preliminary data.</text>
</comment>
<evidence type="ECO:0000313" key="5">
    <source>
        <dbReference type="EMBL" id="CAF0957012.1"/>
    </source>
</evidence>
<feature type="compositionally biased region" description="Basic and acidic residues" evidence="2">
    <location>
        <begin position="870"/>
        <end position="881"/>
    </location>
</feature>
<accession>A0A814DTB8</accession>
<organism evidence="5 6">
    <name type="scientific">Adineta ricciae</name>
    <name type="common">Rotifer</name>
    <dbReference type="NCBI Taxonomy" id="249248"/>
    <lineage>
        <taxon>Eukaryota</taxon>
        <taxon>Metazoa</taxon>
        <taxon>Spiralia</taxon>
        <taxon>Gnathifera</taxon>
        <taxon>Rotifera</taxon>
        <taxon>Eurotatoria</taxon>
        <taxon>Bdelloidea</taxon>
        <taxon>Adinetida</taxon>
        <taxon>Adinetidae</taxon>
        <taxon>Adineta</taxon>
    </lineage>
</organism>
<feature type="compositionally biased region" description="Polar residues" evidence="2">
    <location>
        <begin position="860"/>
        <end position="869"/>
    </location>
</feature>
<feature type="region of interest" description="Disordered" evidence="2">
    <location>
        <begin position="859"/>
        <end position="881"/>
    </location>
</feature>
<evidence type="ECO:0000313" key="6">
    <source>
        <dbReference type="Proteomes" id="UP000663852"/>
    </source>
</evidence>
<proteinExistence type="predicted"/>
<dbReference type="EMBL" id="CAJNOJ010000048">
    <property type="protein sequence ID" value="CAF0957012.1"/>
    <property type="molecule type" value="Genomic_DNA"/>
</dbReference>